<keyword evidence="4 10" id="KW-0812">Transmembrane</keyword>
<dbReference type="EMBL" id="JABXYM010000001">
    <property type="protein sequence ID" value="MCR6097245.1"/>
    <property type="molecule type" value="Genomic_DNA"/>
</dbReference>
<feature type="transmembrane region" description="Helical" evidence="10">
    <location>
        <begin position="54"/>
        <end position="71"/>
    </location>
</feature>
<dbReference type="Pfam" id="PF00999">
    <property type="entry name" value="Na_H_Exchanger"/>
    <property type="match status" value="1"/>
</dbReference>
<evidence type="ECO:0000259" key="11">
    <source>
        <dbReference type="Pfam" id="PF00999"/>
    </source>
</evidence>
<feature type="transmembrane region" description="Helical" evidence="10">
    <location>
        <begin position="112"/>
        <end position="134"/>
    </location>
</feature>
<dbReference type="GO" id="GO:0015385">
    <property type="term" value="F:sodium:proton antiporter activity"/>
    <property type="evidence" value="ECO:0007669"/>
    <property type="project" value="InterPro"/>
</dbReference>
<keyword evidence="5 10" id="KW-1133">Transmembrane helix</keyword>
<dbReference type="Proteomes" id="UP001057753">
    <property type="component" value="Unassembled WGS sequence"/>
</dbReference>
<feature type="domain" description="Cation/H+ exchanger transmembrane" evidence="11">
    <location>
        <begin position="8"/>
        <end position="392"/>
    </location>
</feature>
<keyword evidence="2" id="KW-0813">Transport</keyword>
<feature type="transmembrane region" description="Helical" evidence="10">
    <location>
        <begin position="368"/>
        <end position="390"/>
    </location>
</feature>
<dbReference type="PANTHER" id="PTHR10110:SF86">
    <property type="entry name" value="SODIUM_HYDROGEN EXCHANGER 7"/>
    <property type="match status" value="1"/>
</dbReference>
<dbReference type="InterPro" id="IPR006153">
    <property type="entry name" value="Cation/H_exchanger_TM"/>
</dbReference>
<evidence type="ECO:0000256" key="2">
    <source>
        <dbReference type="ARBA" id="ARBA00022448"/>
    </source>
</evidence>
<feature type="transmembrane region" description="Helical" evidence="10">
    <location>
        <begin position="216"/>
        <end position="232"/>
    </location>
</feature>
<evidence type="ECO:0000256" key="10">
    <source>
        <dbReference type="SAM" id="Phobius"/>
    </source>
</evidence>
<keyword evidence="7" id="KW-0406">Ion transport</keyword>
<evidence type="ECO:0000256" key="9">
    <source>
        <dbReference type="ARBA" id="ARBA00023201"/>
    </source>
</evidence>
<sequence length="396" mass="43581">MALTPIIILLFIGYIIFTIDKKKENFPVPAILTLVGIGLFYVPYFSQVEVTPNIIYHVLLPGLVFTSAYQFPIDAFKQHGGLISFLATIGIVFTVIMLGVSIFALAGLFTSLSFIGALLIATMLTPTDPVSVTAILQQSSREPQIANVLEGESLINDGTSIVLFTVILSIFLENSALSFTQIMWEFAYVSLGGSAIGFLIGWLFSQAIHLTHERDYQVMLSIVVAYGTFNVAEYMGLSGILATVSAGMMLSFEFGRLIKEKQFREALDNFWRVFEVSVLSILFLLIGLVAADYLSFNYWVLGILIFIVSIAIRSLLIISFTQFFSLWRHKIGWKSATILSWSGIKGAVSVFMILSVKEAGSGPETDLIISLTFAALLLSLVIQSIGVYPLSKKLLQ</sequence>
<feature type="transmembrane region" description="Helical" evidence="10">
    <location>
        <begin position="83"/>
        <end position="106"/>
    </location>
</feature>
<dbReference type="RefSeq" id="WP_257821650.1">
    <property type="nucleotide sequence ID" value="NZ_JABXYM010000001.1"/>
</dbReference>
<evidence type="ECO:0000313" key="12">
    <source>
        <dbReference type="EMBL" id="MCR6097245.1"/>
    </source>
</evidence>
<dbReference type="InterPro" id="IPR018422">
    <property type="entry name" value="Cation/H_exchanger_CPA1"/>
</dbReference>
<feature type="transmembrane region" description="Helical" evidence="10">
    <location>
        <begin position="28"/>
        <end position="48"/>
    </location>
</feature>
<feature type="transmembrane region" description="Helical" evidence="10">
    <location>
        <begin position="336"/>
        <end position="356"/>
    </location>
</feature>
<keyword evidence="6" id="KW-0915">Sodium</keyword>
<evidence type="ECO:0000256" key="3">
    <source>
        <dbReference type="ARBA" id="ARBA00022475"/>
    </source>
</evidence>
<dbReference type="AlphaFoldDB" id="A0A9Q4FY35"/>
<accession>A0A9Q4FY35</accession>
<evidence type="ECO:0000256" key="4">
    <source>
        <dbReference type="ARBA" id="ARBA00022692"/>
    </source>
</evidence>
<name>A0A9Q4FY35_SALAG</name>
<feature type="transmembrane region" description="Helical" evidence="10">
    <location>
        <begin position="154"/>
        <end position="172"/>
    </location>
</feature>
<comment type="subcellular location">
    <subcellularLocation>
        <location evidence="1">Cell membrane</location>
        <topology evidence="1">Multi-pass membrane protein</topology>
    </subcellularLocation>
</comment>
<gene>
    <name evidence="12" type="ORF">HXA33_11890</name>
</gene>
<keyword evidence="9" id="KW-0739">Sodium transport</keyword>
<evidence type="ECO:0000256" key="7">
    <source>
        <dbReference type="ARBA" id="ARBA00023065"/>
    </source>
</evidence>
<feature type="transmembrane region" description="Helical" evidence="10">
    <location>
        <begin position="270"/>
        <end position="290"/>
    </location>
</feature>
<dbReference type="GO" id="GO:0098719">
    <property type="term" value="P:sodium ion import across plasma membrane"/>
    <property type="evidence" value="ECO:0007669"/>
    <property type="project" value="TreeGrafter"/>
</dbReference>
<feature type="transmembrane region" description="Helical" evidence="10">
    <location>
        <begin position="296"/>
        <end position="324"/>
    </location>
</feature>
<evidence type="ECO:0000313" key="13">
    <source>
        <dbReference type="Proteomes" id="UP001057753"/>
    </source>
</evidence>
<reference evidence="12" key="1">
    <citation type="submission" date="2020-06" db="EMBL/GenBank/DDBJ databases">
        <title>Insight into the genomes of haloalkaliphilic bacilli from Kenyan soda lakes.</title>
        <authorList>
            <person name="Mwirichia R."/>
            <person name="Villamizar G.C."/>
            <person name="Poehlein A."/>
            <person name="Mugweru J."/>
            <person name="Kipnyargis A."/>
            <person name="Kiplimo D."/>
            <person name="Orwa P."/>
            <person name="Daniel R."/>
        </authorList>
    </citation>
    <scope>NUCLEOTIDE SEQUENCE</scope>
    <source>
        <strain evidence="12">B1096_S55</strain>
    </source>
</reference>
<dbReference type="GO" id="GO:0015386">
    <property type="term" value="F:potassium:proton antiporter activity"/>
    <property type="evidence" value="ECO:0007669"/>
    <property type="project" value="TreeGrafter"/>
</dbReference>
<dbReference type="PANTHER" id="PTHR10110">
    <property type="entry name" value="SODIUM/HYDROGEN EXCHANGER"/>
    <property type="match status" value="1"/>
</dbReference>
<keyword evidence="8 10" id="KW-0472">Membrane</keyword>
<feature type="transmembrane region" description="Helical" evidence="10">
    <location>
        <begin position="184"/>
        <end position="204"/>
    </location>
</feature>
<protein>
    <submittedName>
        <fullName evidence="12">Sodium:proton antiporter</fullName>
    </submittedName>
</protein>
<keyword evidence="13" id="KW-1185">Reference proteome</keyword>
<proteinExistence type="predicted"/>
<dbReference type="GO" id="GO:0005886">
    <property type="term" value="C:plasma membrane"/>
    <property type="evidence" value="ECO:0007669"/>
    <property type="project" value="UniProtKB-SubCell"/>
</dbReference>
<comment type="caution">
    <text evidence="12">The sequence shown here is derived from an EMBL/GenBank/DDBJ whole genome shotgun (WGS) entry which is preliminary data.</text>
</comment>
<dbReference type="GO" id="GO:0051453">
    <property type="term" value="P:regulation of intracellular pH"/>
    <property type="evidence" value="ECO:0007669"/>
    <property type="project" value="TreeGrafter"/>
</dbReference>
<evidence type="ECO:0000256" key="1">
    <source>
        <dbReference type="ARBA" id="ARBA00004651"/>
    </source>
</evidence>
<evidence type="ECO:0000256" key="8">
    <source>
        <dbReference type="ARBA" id="ARBA00023136"/>
    </source>
</evidence>
<keyword evidence="3" id="KW-1003">Cell membrane</keyword>
<organism evidence="12 13">
    <name type="scientific">Salipaludibacillus agaradhaerens</name>
    <name type="common">Bacillus agaradhaerens</name>
    <dbReference type="NCBI Taxonomy" id="76935"/>
    <lineage>
        <taxon>Bacteria</taxon>
        <taxon>Bacillati</taxon>
        <taxon>Bacillota</taxon>
        <taxon>Bacilli</taxon>
        <taxon>Bacillales</taxon>
        <taxon>Bacillaceae</taxon>
    </lineage>
</organism>
<evidence type="ECO:0000256" key="6">
    <source>
        <dbReference type="ARBA" id="ARBA00023053"/>
    </source>
</evidence>
<dbReference type="Gene3D" id="6.10.140.1330">
    <property type="match status" value="1"/>
</dbReference>
<feature type="transmembrane region" description="Helical" evidence="10">
    <location>
        <begin position="6"/>
        <end position="21"/>
    </location>
</feature>
<evidence type="ECO:0000256" key="5">
    <source>
        <dbReference type="ARBA" id="ARBA00022989"/>
    </source>
</evidence>